<dbReference type="InterPro" id="IPR016135">
    <property type="entry name" value="UBQ-conjugating_enzyme/RWD"/>
</dbReference>
<sequence>MTLNLDESLRDKIVDCLSQQLSEFELLKSMYPNNGEIVLTDNNVLDDIQNYLECKSEYTPNNLDFTINLIQNGLKLEVCINLPGFYPSEEPDIFVRCNQLNRQQETALNTELSDHLKSNYYGEVCIYTAISWLQENIYIFISNQTKASKPLPQNKDETEPLDEKFVRLWIYSHHIYNKRKREEIVKLAKELHLTGFCLPGKPGIVCIEGTSADCKEWWKDIKSMCWKKIIIRKTEVFELSEQKQQQKFDKFEEISFQNPSSRHSKHADMSSFSKFMEERGLNQSFNDFFGLCSDD</sequence>
<dbReference type="InterPro" id="IPR017359">
    <property type="entry name" value="Phi-like"/>
</dbReference>
<evidence type="ECO:0000313" key="3">
    <source>
        <dbReference type="EMBL" id="JAT86196.1"/>
    </source>
</evidence>
<dbReference type="SUPFAM" id="SSF54495">
    <property type="entry name" value="UBC-like"/>
    <property type="match status" value="1"/>
</dbReference>
<organism evidence="2">
    <name type="scientific">Pectinophora gossypiella</name>
    <name type="common">Cotton pink bollworm</name>
    <name type="synonym">Depressaria gossypiella</name>
    <dbReference type="NCBI Taxonomy" id="13191"/>
    <lineage>
        <taxon>Eukaryota</taxon>
        <taxon>Metazoa</taxon>
        <taxon>Ecdysozoa</taxon>
        <taxon>Arthropoda</taxon>
        <taxon>Hexapoda</taxon>
        <taxon>Insecta</taxon>
        <taxon>Pterygota</taxon>
        <taxon>Neoptera</taxon>
        <taxon>Endopterygota</taxon>
        <taxon>Lepidoptera</taxon>
        <taxon>Glossata</taxon>
        <taxon>Ditrysia</taxon>
        <taxon>Gelechioidea</taxon>
        <taxon>Gelechiidae</taxon>
        <taxon>Apatetrinae</taxon>
        <taxon>Pectinophora</taxon>
    </lineage>
</organism>
<dbReference type="PIRSF" id="PIRSF038021">
    <property type="entry name" value="UCP038021_RWDD2"/>
    <property type="match status" value="1"/>
</dbReference>
<dbReference type="OrthoDB" id="432412at2759"/>
<dbReference type="PANTHER" id="PTHR15955:SF8">
    <property type="entry name" value="RWD DOMAIN-CONTAINING PROTEIN 2B-RELATED"/>
    <property type="match status" value="1"/>
</dbReference>
<feature type="domain" description="RWD" evidence="1">
    <location>
        <begin position="22"/>
        <end position="140"/>
    </location>
</feature>
<dbReference type="PROSITE" id="PS50908">
    <property type="entry name" value="RWD"/>
    <property type="match status" value="1"/>
</dbReference>
<dbReference type="Pfam" id="PF05773">
    <property type="entry name" value="RWD"/>
    <property type="match status" value="1"/>
</dbReference>
<dbReference type="PANTHER" id="PTHR15955">
    <property type="entry name" value="RWD DOMAIN CONTAINING PROTEIN 2"/>
    <property type="match status" value="1"/>
</dbReference>
<dbReference type="Gene3D" id="3.10.110.10">
    <property type="entry name" value="Ubiquitin Conjugating Enzyme"/>
    <property type="match status" value="1"/>
</dbReference>
<dbReference type="CDD" id="cd23829">
    <property type="entry name" value="RWD_RWDD2"/>
    <property type="match status" value="1"/>
</dbReference>
<dbReference type="EMBL" id="GDQN01004858">
    <property type="protein sequence ID" value="JAT86196.1"/>
    <property type="molecule type" value="Transcribed_RNA"/>
</dbReference>
<dbReference type="CDD" id="cd24163">
    <property type="entry name" value="RWDD2_C"/>
    <property type="match status" value="1"/>
</dbReference>
<dbReference type="EMBL" id="GDQN01006573">
    <property type="protein sequence ID" value="JAT84481.1"/>
    <property type="molecule type" value="Transcribed_RNA"/>
</dbReference>
<dbReference type="AlphaFoldDB" id="A0A1E1WC98"/>
<protein>
    <recommendedName>
        <fullName evidence="1">RWD domain-containing protein</fullName>
    </recommendedName>
</protein>
<evidence type="ECO:0000313" key="2">
    <source>
        <dbReference type="EMBL" id="JAT84481.1"/>
    </source>
</evidence>
<accession>A0A1E1WC98</accession>
<dbReference type="Pfam" id="PF06544">
    <property type="entry name" value="Prp3_C"/>
    <property type="match status" value="1"/>
</dbReference>
<gene>
    <name evidence="2" type="ORF">g.485</name>
    <name evidence="3" type="ORF">g.486</name>
</gene>
<evidence type="ECO:0000259" key="1">
    <source>
        <dbReference type="PROSITE" id="PS50908"/>
    </source>
</evidence>
<dbReference type="SMART" id="SM00591">
    <property type="entry name" value="RWD"/>
    <property type="match status" value="1"/>
</dbReference>
<dbReference type="InterPro" id="IPR006575">
    <property type="entry name" value="RWD_dom"/>
</dbReference>
<reference evidence="2" key="1">
    <citation type="submission" date="2015-09" db="EMBL/GenBank/DDBJ databases">
        <title>De novo assembly of Pectinophora gossypiella (Pink Bollworm) gut transcriptome.</title>
        <authorList>
            <person name="Tassone E.E."/>
        </authorList>
    </citation>
    <scope>NUCLEOTIDE SEQUENCE</scope>
</reference>
<dbReference type="InterPro" id="IPR059181">
    <property type="entry name" value="RWDD2A-B_C"/>
</dbReference>
<proteinExistence type="predicted"/>
<dbReference type="InterPro" id="IPR010541">
    <property type="entry name" value="Prp3_C"/>
</dbReference>
<name>A0A1E1WC98_PECGO</name>